<proteinExistence type="predicted"/>
<dbReference type="AlphaFoldDB" id="A0AAV0ER39"/>
<feature type="compositionally biased region" description="Basic and acidic residues" evidence="1">
    <location>
        <begin position="54"/>
        <end position="80"/>
    </location>
</feature>
<organism evidence="2 3">
    <name type="scientific">Cuscuta epithymum</name>
    <dbReference type="NCBI Taxonomy" id="186058"/>
    <lineage>
        <taxon>Eukaryota</taxon>
        <taxon>Viridiplantae</taxon>
        <taxon>Streptophyta</taxon>
        <taxon>Embryophyta</taxon>
        <taxon>Tracheophyta</taxon>
        <taxon>Spermatophyta</taxon>
        <taxon>Magnoliopsida</taxon>
        <taxon>eudicotyledons</taxon>
        <taxon>Gunneridae</taxon>
        <taxon>Pentapetalae</taxon>
        <taxon>asterids</taxon>
        <taxon>lamiids</taxon>
        <taxon>Solanales</taxon>
        <taxon>Convolvulaceae</taxon>
        <taxon>Cuscuteae</taxon>
        <taxon>Cuscuta</taxon>
        <taxon>Cuscuta subgen. Cuscuta</taxon>
    </lineage>
</organism>
<accession>A0AAV0ER39</accession>
<dbReference type="Proteomes" id="UP001152523">
    <property type="component" value="Unassembled WGS sequence"/>
</dbReference>
<comment type="caution">
    <text evidence="2">The sequence shown here is derived from an EMBL/GenBank/DDBJ whole genome shotgun (WGS) entry which is preliminary data.</text>
</comment>
<feature type="compositionally biased region" description="Polar residues" evidence="1">
    <location>
        <begin position="39"/>
        <end position="52"/>
    </location>
</feature>
<evidence type="ECO:0000256" key="1">
    <source>
        <dbReference type="SAM" id="MobiDB-lite"/>
    </source>
</evidence>
<dbReference type="EMBL" id="CAMAPF010000938">
    <property type="protein sequence ID" value="CAH9125709.1"/>
    <property type="molecule type" value="Genomic_DNA"/>
</dbReference>
<protein>
    <submittedName>
        <fullName evidence="2">Uncharacterized protein</fullName>
    </submittedName>
</protein>
<name>A0AAV0ER39_9ASTE</name>
<reference evidence="2" key="1">
    <citation type="submission" date="2022-07" db="EMBL/GenBank/DDBJ databases">
        <authorList>
            <person name="Macas J."/>
            <person name="Novak P."/>
            <person name="Neumann P."/>
        </authorList>
    </citation>
    <scope>NUCLEOTIDE SEQUENCE</scope>
</reference>
<keyword evidence="3" id="KW-1185">Reference proteome</keyword>
<gene>
    <name evidence="2" type="ORF">CEPIT_LOCUS26968</name>
</gene>
<sequence length="115" mass="13053">MSEVQKTILSCCFVILRPQKSKPHPAHRPCVPLTFRNSKAARNSRSMKNSAARTKLDRRNRNSNRCREDGRSSKESIAEKKTLAAEIHPKEMRSGYAVRIKAKSIQIRKPSGLHS</sequence>
<evidence type="ECO:0000313" key="2">
    <source>
        <dbReference type="EMBL" id="CAH9125709.1"/>
    </source>
</evidence>
<feature type="region of interest" description="Disordered" evidence="1">
    <location>
        <begin position="39"/>
        <end position="80"/>
    </location>
</feature>
<evidence type="ECO:0000313" key="3">
    <source>
        <dbReference type="Proteomes" id="UP001152523"/>
    </source>
</evidence>